<accession>A0A069CVH7</accession>
<evidence type="ECO:0000256" key="5">
    <source>
        <dbReference type="ARBA" id="ARBA00022475"/>
    </source>
</evidence>
<feature type="transmembrane region" description="Helical" evidence="17">
    <location>
        <begin position="102"/>
        <end position="120"/>
    </location>
</feature>
<evidence type="ECO:0000256" key="4">
    <source>
        <dbReference type="ARBA" id="ARBA00021581"/>
    </source>
</evidence>
<evidence type="ECO:0000256" key="6">
    <source>
        <dbReference type="ARBA" id="ARBA00022692"/>
    </source>
</evidence>
<dbReference type="GO" id="GO:0050380">
    <property type="term" value="F:undecaprenyl-diphosphatase activity"/>
    <property type="evidence" value="ECO:0007669"/>
    <property type="project" value="UniProtKB-UniRule"/>
</dbReference>
<sequence>MYYFYINEGLFIMIIEFIRSIIIGIVEGITEFLPVSSTGHIIIAESLMKIPGGVVWTKAFTDMFDYVIQLGAIMAVIQLYFTKLNPFTSKKSYRERVATWRLWFKVIIGVLPAVVFGFLLNDWMDAHLMNPWVVAGTLIFYGILFILLETRNEHTKPWLTDLDKMSWKLALAIGFFQVLSIVPGTSRSGATILGAMFLGTSRFVAAEFSFFMSIPVMFGVSILKVGKYLANGGAFTGTQAVVMTIGFLVSWAVAYFAIKFMMRYIQNHDFKIFGWYRIALGILVILLGMFGLLHV</sequence>
<keyword evidence="6 17" id="KW-0812">Transmembrane</keyword>
<comment type="similarity">
    <text evidence="2 17">Belongs to the UppP family.</text>
</comment>
<dbReference type="PANTHER" id="PTHR30622">
    <property type="entry name" value="UNDECAPRENYL-DIPHOSPHATASE"/>
    <property type="match status" value="1"/>
</dbReference>
<evidence type="ECO:0000256" key="10">
    <source>
        <dbReference type="ARBA" id="ARBA00022989"/>
    </source>
</evidence>
<keyword evidence="7 17" id="KW-0378">Hydrolase</keyword>
<dbReference type="AlphaFoldDB" id="A0A069CVH7"/>
<dbReference type="GO" id="GO:0008360">
    <property type="term" value="P:regulation of cell shape"/>
    <property type="evidence" value="ECO:0007669"/>
    <property type="project" value="UniProtKB-KW"/>
</dbReference>
<comment type="function">
    <text evidence="17">Catalyzes the dephosphorylation of undecaprenyl diphosphate (UPP). Confers resistance to bacitracin.</text>
</comment>
<feature type="transmembrane region" description="Helical" evidence="17">
    <location>
        <begin position="169"/>
        <end position="197"/>
    </location>
</feature>
<dbReference type="EMBL" id="DF820498">
    <property type="protein sequence ID" value="GAK31765.1"/>
    <property type="molecule type" value="Genomic_DNA"/>
</dbReference>
<comment type="subcellular location">
    <subcellularLocation>
        <location evidence="1 17">Cell membrane</location>
        <topology evidence="1 17">Multi-pass membrane protein</topology>
    </subcellularLocation>
</comment>
<keyword evidence="19" id="KW-1185">Reference proteome</keyword>
<dbReference type="eggNOG" id="COG1968">
    <property type="taxonomic scope" value="Bacteria"/>
</dbReference>
<feature type="transmembrane region" description="Helical" evidence="17">
    <location>
        <begin position="132"/>
        <end position="148"/>
    </location>
</feature>
<dbReference type="Pfam" id="PF02673">
    <property type="entry name" value="BacA"/>
    <property type="match status" value="1"/>
</dbReference>
<feature type="transmembrane region" description="Helical" evidence="17">
    <location>
        <begin position="63"/>
        <end position="81"/>
    </location>
</feature>
<dbReference type="Proteomes" id="UP000030643">
    <property type="component" value="Unassembled WGS sequence"/>
</dbReference>
<evidence type="ECO:0000256" key="13">
    <source>
        <dbReference type="ARBA" id="ARBA00023316"/>
    </source>
</evidence>
<dbReference type="NCBIfam" id="NF001391">
    <property type="entry name" value="PRK00281.1-5"/>
    <property type="match status" value="1"/>
</dbReference>
<dbReference type="GO" id="GO:0005886">
    <property type="term" value="C:plasma membrane"/>
    <property type="evidence" value="ECO:0007669"/>
    <property type="project" value="UniProtKB-SubCell"/>
</dbReference>
<dbReference type="EC" id="3.6.1.27" evidence="3 17"/>
<evidence type="ECO:0000256" key="11">
    <source>
        <dbReference type="ARBA" id="ARBA00023136"/>
    </source>
</evidence>
<dbReference type="STRING" id="1329250.WOSG25_150160"/>
<keyword evidence="8 17" id="KW-0133">Cell shape</keyword>
<evidence type="ECO:0000256" key="14">
    <source>
        <dbReference type="ARBA" id="ARBA00032707"/>
    </source>
</evidence>
<evidence type="ECO:0000256" key="9">
    <source>
        <dbReference type="ARBA" id="ARBA00022984"/>
    </source>
</evidence>
<dbReference type="PANTHER" id="PTHR30622:SF3">
    <property type="entry name" value="UNDECAPRENYL-DIPHOSPHATASE"/>
    <property type="match status" value="1"/>
</dbReference>
<evidence type="ECO:0000256" key="8">
    <source>
        <dbReference type="ARBA" id="ARBA00022960"/>
    </source>
</evidence>
<protein>
    <recommendedName>
        <fullName evidence="4 17">Undecaprenyl-diphosphatase</fullName>
        <ecNumber evidence="3 17">3.6.1.27</ecNumber>
    </recommendedName>
    <alternativeName>
        <fullName evidence="15 17">Bacitracin resistance protein</fullName>
    </alternativeName>
    <alternativeName>
        <fullName evidence="14 17">Undecaprenyl pyrophosphate phosphatase</fullName>
    </alternativeName>
</protein>
<evidence type="ECO:0000256" key="7">
    <source>
        <dbReference type="ARBA" id="ARBA00022801"/>
    </source>
</evidence>
<keyword evidence="9 17" id="KW-0573">Peptidoglycan synthesis</keyword>
<evidence type="ECO:0000313" key="18">
    <source>
        <dbReference type="EMBL" id="GAK31765.1"/>
    </source>
</evidence>
<feature type="transmembrane region" description="Helical" evidence="17">
    <location>
        <begin position="21"/>
        <end position="43"/>
    </location>
</feature>
<proteinExistence type="inferred from homology"/>
<dbReference type="GO" id="GO:0046677">
    <property type="term" value="P:response to antibiotic"/>
    <property type="evidence" value="ECO:0007669"/>
    <property type="project" value="UniProtKB-UniRule"/>
</dbReference>
<gene>
    <name evidence="18" type="primary">bacA</name>
    <name evidence="17" type="synonym">uppP</name>
    <name evidence="18" type="ORF">WOSG25_150160</name>
</gene>
<reference evidence="19" key="1">
    <citation type="journal article" date="2014" name="Genome Announc.">
        <title>Draft genome sequence of Weissella oryzae SG25T, isolated from fermented rice grains.</title>
        <authorList>
            <person name="Tanizawa Y."/>
            <person name="Fujisawa T."/>
            <person name="Mochizuki T."/>
            <person name="Kaminuma E."/>
            <person name="Suzuki Y."/>
            <person name="Nakamura Y."/>
            <person name="Tohno M."/>
        </authorList>
    </citation>
    <scope>NUCLEOTIDE SEQUENCE [LARGE SCALE GENOMIC DNA]</scope>
    <source>
        <strain evidence="19">DSM 25784 / JCM 18191 / LMG 30913 / SG25</strain>
    </source>
</reference>
<feature type="transmembrane region" description="Helical" evidence="17">
    <location>
        <begin position="273"/>
        <end position="293"/>
    </location>
</feature>
<dbReference type="InterPro" id="IPR003824">
    <property type="entry name" value="UppP"/>
</dbReference>
<dbReference type="NCBIfam" id="TIGR00753">
    <property type="entry name" value="undec_PP_bacA"/>
    <property type="match status" value="1"/>
</dbReference>
<comment type="catalytic activity">
    <reaction evidence="16 17">
        <text>di-trans,octa-cis-undecaprenyl diphosphate + H2O = di-trans,octa-cis-undecaprenyl phosphate + phosphate + H(+)</text>
        <dbReference type="Rhea" id="RHEA:28094"/>
        <dbReference type="ChEBI" id="CHEBI:15377"/>
        <dbReference type="ChEBI" id="CHEBI:15378"/>
        <dbReference type="ChEBI" id="CHEBI:43474"/>
        <dbReference type="ChEBI" id="CHEBI:58405"/>
        <dbReference type="ChEBI" id="CHEBI:60392"/>
        <dbReference type="EC" id="3.6.1.27"/>
    </reaction>
</comment>
<comment type="miscellaneous">
    <text evidence="17">Bacitracin is thought to be involved in the inhibition of peptidoglycan synthesis by sequestering undecaprenyl diphosphate, thereby reducing the pool of lipid carrier available.</text>
</comment>
<organism evidence="18 19">
    <name type="scientific">Weissella oryzae (strain DSM 25784 / JCM 18191 / LMG 30913 / SG25)</name>
    <dbReference type="NCBI Taxonomy" id="1329250"/>
    <lineage>
        <taxon>Bacteria</taxon>
        <taxon>Bacillati</taxon>
        <taxon>Bacillota</taxon>
        <taxon>Bacilli</taxon>
        <taxon>Lactobacillales</taxon>
        <taxon>Lactobacillaceae</taxon>
        <taxon>Weissella</taxon>
    </lineage>
</organism>
<keyword evidence="11 17" id="KW-0472">Membrane</keyword>
<evidence type="ECO:0000256" key="17">
    <source>
        <dbReference type="HAMAP-Rule" id="MF_01006"/>
    </source>
</evidence>
<dbReference type="NCBIfam" id="NF001390">
    <property type="entry name" value="PRK00281.1-4"/>
    <property type="match status" value="1"/>
</dbReference>
<name>A0A069CVH7_WEIOS</name>
<evidence type="ECO:0000256" key="12">
    <source>
        <dbReference type="ARBA" id="ARBA00023251"/>
    </source>
</evidence>
<dbReference type="HAMAP" id="MF_01006">
    <property type="entry name" value="Undec_diphosphatase"/>
    <property type="match status" value="1"/>
</dbReference>
<dbReference type="GO" id="GO:0009252">
    <property type="term" value="P:peptidoglycan biosynthetic process"/>
    <property type="evidence" value="ECO:0007669"/>
    <property type="project" value="UniProtKB-KW"/>
</dbReference>
<feature type="transmembrane region" description="Helical" evidence="17">
    <location>
        <begin position="203"/>
        <end position="223"/>
    </location>
</feature>
<evidence type="ECO:0000256" key="16">
    <source>
        <dbReference type="ARBA" id="ARBA00047594"/>
    </source>
</evidence>
<evidence type="ECO:0000256" key="1">
    <source>
        <dbReference type="ARBA" id="ARBA00004651"/>
    </source>
</evidence>
<keyword evidence="12 17" id="KW-0046">Antibiotic resistance</keyword>
<dbReference type="GO" id="GO:0071555">
    <property type="term" value="P:cell wall organization"/>
    <property type="evidence" value="ECO:0007669"/>
    <property type="project" value="UniProtKB-KW"/>
</dbReference>
<evidence type="ECO:0000256" key="15">
    <source>
        <dbReference type="ARBA" id="ARBA00032932"/>
    </source>
</evidence>
<keyword evidence="10 17" id="KW-1133">Transmembrane helix</keyword>
<feature type="transmembrane region" description="Helical" evidence="17">
    <location>
        <begin position="235"/>
        <end position="258"/>
    </location>
</feature>
<keyword evidence="5 17" id="KW-1003">Cell membrane</keyword>
<evidence type="ECO:0000313" key="19">
    <source>
        <dbReference type="Proteomes" id="UP000030643"/>
    </source>
</evidence>
<evidence type="ECO:0000256" key="3">
    <source>
        <dbReference type="ARBA" id="ARBA00012374"/>
    </source>
</evidence>
<evidence type="ECO:0000256" key="2">
    <source>
        <dbReference type="ARBA" id="ARBA00010621"/>
    </source>
</evidence>
<keyword evidence="13 17" id="KW-0961">Cell wall biogenesis/degradation</keyword>